<dbReference type="PANTHER" id="PTHR30532:SF24">
    <property type="entry name" value="FERRIC ENTEROBACTIN-BINDING PERIPLASMIC PROTEIN FEPB"/>
    <property type="match status" value="1"/>
</dbReference>
<dbReference type="InterPro" id="IPR051313">
    <property type="entry name" value="Bact_iron-sidero_bind"/>
</dbReference>
<dbReference type="GO" id="GO:0030288">
    <property type="term" value="C:outer membrane-bounded periplasmic space"/>
    <property type="evidence" value="ECO:0007669"/>
    <property type="project" value="TreeGrafter"/>
</dbReference>
<dbReference type="SUPFAM" id="SSF53807">
    <property type="entry name" value="Helical backbone' metal receptor"/>
    <property type="match status" value="1"/>
</dbReference>
<accession>A0A6J6PX51</accession>
<organism evidence="5">
    <name type="scientific">freshwater metagenome</name>
    <dbReference type="NCBI Taxonomy" id="449393"/>
    <lineage>
        <taxon>unclassified sequences</taxon>
        <taxon>metagenomes</taxon>
        <taxon>ecological metagenomes</taxon>
    </lineage>
</organism>
<evidence type="ECO:0000259" key="4">
    <source>
        <dbReference type="PROSITE" id="PS50983"/>
    </source>
</evidence>
<comment type="subcellular location">
    <subcellularLocation>
        <location evidence="1">Cell envelope</location>
    </subcellularLocation>
</comment>
<reference evidence="5" key="1">
    <citation type="submission" date="2020-05" db="EMBL/GenBank/DDBJ databases">
        <authorList>
            <person name="Chiriac C."/>
            <person name="Salcher M."/>
            <person name="Ghai R."/>
            <person name="Kavagutti S V."/>
        </authorList>
    </citation>
    <scope>NUCLEOTIDE SEQUENCE</scope>
</reference>
<keyword evidence="2" id="KW-0813">Transport</keyword>
<dbReference type="EMBL" id="CAEZXR010000110">
    <property type="protein sequence ID" value="CAB4704051.1"/>
    <property type="molecule type" value="Genomic_DNA"/>
</dbReference>
<evidence type="ECO:0000313" key="5">
    <source>
        <dbReference type="EMBL" id="CAB4704051.1"/>
    </source>
</evidence>
<protein>
    <submittedName>
        <fullName evidence="5">Unannotated protein</fullName>
    </submittedName>
</protein>
<evidence type="ECO:0000256" key="1">
    <source>
        <dbReference type="ARBA" id="ARBA00004196"/>
    </source>
</evidence>
<dbReference type="PANTHER" id="PTHR30532">
    <property type="entry name" value="IRON III DICITRATE-BINDING PERIPLASMIC PROTEIN"/>
    <property type="match status" value="1"/>
</dbReference>
<feature type="domain" description="Fe/B12 periplasmic-binding" evidence="4">
    <location>
        <begin position="7"/>
        <end position="278"/>
    </location>
</feature>
<evidence type="ECO:0000256" key="2">
    <source>
        <dbReference type="ARBA" id="ARBA00022448"/>
    </source>
</evidence>
<dbReference type="Gene3D" id="3.40.50.1980">
    <property type="entry name" value="Nitrogenase molybdenum iron protein domain"/>
    <property type="match status" value="2"/>
</dbReference>
<gene>
    <name evidence="5" type="ORF">UFOPK2579_01090</name>
</gene>
<name>A0A6J6PX51_9ZZZZ</name>
<sequence length="288" mass="31011">MPAEPERVVSVGLTEQDVLLELGVVPVAVTEWYGEQPSATWPWAQELLDGAEPEVLSASDGLEFEKIAALQPDLIVATNAGLTEKDYELLDAIAPTVTSVEGSTQYFSSWQDQTLQIARALGRESDGQELIDEVAEEYAEVAAEHPEWEGLTATFSQGGPYDGQLYVYPDGLSTDFLTDLGFVITPGLEEYAPDSGSQALISGENVDLLEADVVVFATESTEQFDELQDFATVSTLPAVAEGRAIYTDDILAGAIYFDTPLSLEYVLERLTSSLEAAVAGEAPRAFPS</sequence>
<keyword evidence="3" id="KW-0732">Signal</keyword>
<dbReference type="PROSITE" id="PS50983">
    <property type="entry name" value="FE_B12_PBP"/>
    <property type="match status" value="1"/>
</dbReference>
<dbReference type="Pfam" id="PF01497">
    <property type="entry name" value="Peripla_BP_2"/>
    <property type="match status" value="1"/>
</dbReference>
<proteinExistence type="predicted"/>
<dbReference type="AlphaFoldDB" id="A0A6J6PX51"/>
<evidence type="ECO:0000256" key="3">
    <source>
        <dbReference type="ARBA" id="ARBA00022729"/>
    </source>
</evidence>
<dbReference type="InterPro" id="IPR002491">
    <property type="entry name" value="ABC_transptr_periplasmic_BD"/>
</dbReference>